<dbReference type="GeneID" id="68102666"/>
<organism evidence="1 2">
    <name type="scientific">Naegleria lovaniensis</name>
    <name type="common">Amoeba</name>
    <dbReference type="NCBI Taxonomy" id="51637"/>
    <lineage>
        <taxon>Eukaryota</taxon>
        <taxon>Discoba</taxon>
        <taxon>Heterolobosea</taxon>
        <taxon>Tetramitia</taxon>
        <taxon>Eutetramitia</taxon>
        <taxon>Vahlkampfiidae</taxon>
        <taxon>Naegleria</taxon>
    </lineage>
</organism>
<dbReference type="Proteomes" id="UP000816034">
    <property type="component" value="Unassembled WGS sequence"/>
</dbReference>
<proteinExistence type="predicted"/>
<dbReference type="AlphaFoldDB" id="A0AA88KEA1"/>
<evidence type="ECO:0000313" key="1">
    <source>
        <dbReference type="EMBL" id="KAG2374838.1"/>
    </source>
</evidence>
<accession>A0AA88KEA1</accession>
<keyword evidence="2" id="KW-1185">Reference proteome</keyword>
<dbReference type="RefSeq" id="XP_044544012.1">
    <property type="nucleotide sequence ID" value="XM_044685732.1"/>
</dbReference>
<dbReference type="EMBL" id="PYSW02000041">
    <property type="protein sequence ID" value="KAG2374838.1"/>
    <property type="molecule type" value="Genomic_DNA"/>
</dbReference>
<sequence>MTANKITQLYKFYSKYQYQYLEKTNYDWILHLQYFVRLLRFDHTDHDLKEAEKLYVAWRVAYRNCFGSEKCKFPNFHAGCHIFEDVDDIGHVTWFWTLLYELKHSTYKQFNDKSNKKQLEKRASEREMVMKALFTKYPQCRKLIPRAKEPEFKLEKDIFVLFETDQGEMNIAFVKQVTDKVVLSSLIFEVKHMDNVPICITQCIPQLMLSAIDISKVKSKCSCICYSLPSGLKWQLNQFAFCYNFCK</sequence>
<gene>
    <name evidence="1" type="ORF">C9374_010212</name>
</gene>
<comment type="caution">
    <text evidence="1">The sequence shown here is derived from an EMBL/GenBank/DDBJ whole genome shotgun (WGS) entry which is preliminary data.</text>
</comment>
<protein>
    <submittedName>
        <fullName evidence="1">Uncharacterized protein</fullName>
    </submittedName>
</protein>
<name>A0AA88KEA1_NAELO</name>
<evidence type="ECO:0000313" key="2">
    <source>
        <dbReference type="Proteomes" id="UP000816034"/>
    </source>
</evidence>
<reference evidence="1 2" key="1">
    <citation type="journal article" date="2018" name="BMC Genomics">
        <title>The genome of Naegleria lovaniensis, the basis for a comparative approach to unravel pathogenicity factors of the human pathogenic amoeba N. fowleri.</title>
        <authorList>
            <person name="Liechti N."/>
            <person name="Schurch N."/>
            <person name="Bruggmann R."/>
            <person name="Wittwer M."/>
        </authorList>
    </citation>
    <scope>NUCLEOTIDE SEQUENCE [LARGE SCALE GENOMIC DNA]</scope>
    <source>
        <strain evidence="1 2">ATCC 30569</strain>
    </source>
</reference>